<evidence type="ECO:0000256" key="1">
    <source>
        <dbReference type="ARBA" id="ARBA00004141"/>
    </source>
</evidence>
<keyword evidence="2 5" id="KW-0812">Transmembrane</keyword>
<name>A0AAN4VWI0_9BACT</name>
<evidence type="ECO:0000259" key="6">
    <source>
        <dbReference type="Pfam" id="PF04932"/>
    </source>
</evidence>
<dbReference type="AlphaFoldDB" id="A0AAN4VWI0"/>
<dbReference type="Proteomes" id="UP001310022">
    <property type="component" value="Unassembled WGS sequence"/>
</dbReference>
<protein>
    <recommendedName>
        <fullName evidence="6">O-antigen ligase-related domain-containing protein</fullName>
    </recommendedName>
</protein>
<evidence type="ECO:0000256" key="4">
    <source>
        <dbReference type="ARBA" id="ARBA00023136"/>
    </source>
</evidence>
<evidence type="ECO:0000313" key="7">
    <source>
        <dbReference type="EMBL" id="GJM60998.1"/>
    </source>
</evidence>
<gene>
    <name evidence="7" type="ORF">PEDI_15500</name>
</gene>
<proteinExistence type="predicted"/>
<evidence type="ECO:0000256" key="3">
    <source>
        <dbReference type="ARBA" id="ARBA00022989"/>
    </source>
</evidence>
<feature type="transmembrane region" description="Helical" evidence="5">
    <location>
        <begin position="235"/>
        <end position="255"/>
    </location>
</feature>
<feature type="transmembrane region" description="Helical" evidence="5">
    <location>
        <begin position="98"/>
        <end position="123"/>
    </location>
</feature>
<keyword evidence="8" id="KW-1185">Reference proteome</keyword>
<keyword evidence="4 5" id="KW-0472">Membrane</keyword>
<comment type="subcellular location">
    <subcellularLocation>
        <location evidence="1">Membrane</location>
        <topology evidence="1">Multi-pass membrane protein</topology>
    </subcellularLocation>
</comment>
<accession>A0AAN4VWI0</accession>
<keyword evidence="3 5" id="KW-1133">Transmembrane helix</keyword>
<feature type="transmembrane region" description="Helical" evidence="5">
    <location>
        <begin position="368"/>
        <end position="392"/>
    </location>
</feature>
<feature type="domain" description="O-antigen ligase-related" evidence="6">
    <location>
        <begin position="193"/>
        <end position="327"/>
    </location>
</feature>
<feature type="transmembrane region" description="Helical" evidence="5">
    <location>
        <begin position="72"/>
        <end position="91"/>
    </location>
</feature>
<feature type="transmembrane region" description="Helical" evidence="5">
    <location>
        <begin position="167"/>
        <end position="184"/>
    </location>
</feature>
<evidence type="ECO:0000256" key="5">
    <source>
        <dbReference type="SAM" id="Phobius"/>
    </source>
</evidence>
<feature type="transmembrane region" description="Helical" evidence="5">
    <location>
        <begin position="312"/>
        <end position="332"/>
    </location>
</feature>
<feature type="transmembrane region" description="Helical" evidence="5">
    <location>
        <begin position="18"/>
        <end position="38"/>
    </location>
</feature>
<feature type="transmembrane region" description="Helical" evidence="5">
    <location>
        <begin position="45"/>
        <end position="66"/>
    </location>
</feature>
<dbReference type="GO" id="GO:0016020">
    <property type="term" value="C:membrane"/>
    <property type="evidence" value="ECO:0007669"/>
    <property type="project" value="UniProtKB-SubCell"/>
</dbReference>
<dbReference type="InterPro" id="IPR007016">
    <property type="entry name" value="O-antigen_ligase-rel_domated"/>
</dbReference>
<feature type="transmembrane region" description="Helical" evidence="5">
    <location>
        <begin position="190"/>
        <end position="223"/>
    </location>
</feature>
<sequence length="417" mass="47507">MTTVLQIISAAHSESINYYIYCALLTDMVALCYALLAIQRKEGIVFNWMIIYFAYRFLNVIFVRGFPGGFAASYLLLVNTIIGLGFYFLLYHNERKDVFRFCVIALVGLGVFEACIGISQATTGEPYFENLVGEELHTFNRNYFAYIFPGGAKSTVLGSGTFRHFNALGSFLVVVFPIAYALWYESRKRLALFALVAIFLGIVFTFSRGALIGTFLMYTILYFSFTKDRWMKMGLIVAGGLIILASIAPLLISYANETGNATIRFNTWMEMWKHAKTDYRMLVFGWGENYFRDRVLNWGHGVWIMNNTHNTFFQTLLENGVVGFLIFGIAIGQFIFKAIRFKNIWAYAGIAMIVGFAFSQFFEHTFYGFVGTIFFAVLGFLQIAMQASFTYADDSKELKENKNLTEQSESLKDMVEK</sequence>
<dbReference type="EMBL" id="BQKE01000001">
    <property type="protein sequence ID" value="GJM60998.1"/>
    <property type="molecule type" value="Genomic_DNA"/>
</dbReference>
<dbReference type="InterPro" id="IPR051533">
    <property type="entry name" value="WaaL-like"/>
</dbReference>
<dbReference type="PANTHER" id="PTHR37422:SF13">
    <property type="entry name" value="LIPOPOLYSACCHARIDE BIOSYNTHESIS PROTEIN PA4999-RELATED"/>
    <property type="match status" value="1"/>
</dbReference>
<comment type="caution">
    <text evidence="7">The sequence shown here is derived from an EMBL/GenBank/DDBJ whole genome shotgun (WGS) entry which is preliminary data.</text>
</comment>
<feature type="transmembrane region" description="Helical" evidence="5">
    <location>
        <begin position="344"/>
        <end position="362"/>
    </location>
</feature>
<dbReference type="PANTHER" id="PTHR37422">
    <property type="entry name" value="TEICHURONIC ACID BIOSYNTHESIS PROTEIN TUAE"/>
    <property type="match status" value="1"/>
</dbReference>
<evidence type="ECO:0000256" key="2">
    <source>
        <dbReference type="ARBA" id="ARBA00022692"/>
    </source>
</evidence>
<organism evidence="7 8">
    <name type="scientific">Persicobacter diffluens</name>
    <dbReference type="NCBI Taxonomy" id="981"/>
    <lineage>
        <taxon>Bacteria</taxon>
        <taxon>Pseudomonadati</taxon>
        <taxon>Bacteroidota</taxon>
        <taxon>Cytophagia</taxon>
        <taxon>Cytophagales</taxon>
        <taxon>Persicobacteraceae</taxon>
        <taxon>Persicobacter</taxon>
    </lineage>
</organism>
<dbReference type="Pfam" id="PF04932">
    <property type="entry name" value="Wzy_C"/>
    <property type="match status" value="1"/>
</dbReference>
<reference evidence="7 8" key="1">
    <citation type="submission" date="2021-12" db="EMBL/GenBank/DDBJ databases">
        <title>Genome sequencing of bacteria with rrn-lacking chromosome and rrn-plasmid.</title>
        <authorList>
            <person name="Anda M."/>
            <person name="Iwasaki W."/>
        </authorList>
    </citation>
    <scope>NUCLEOTIDE SEQUENCE [LARGE SCALE GENOMIC DNA]</scope>
    <source>
        <strain evidence="7 8">NBRC 15940</strain>
    </source>
</reference>
<evidence type="ECO:0000313" key="8">
    <source>
        <dbReference type="Proteomes" id="UP001310022"/>
    </source>
</evidence>